<protein>
    <submittedName>
        <fullName evidence="2">Uncharacterized protein</fullName>
    </submittedName>
</protein>
<accession>A0A6J5B9C2</accession>
<evidence type="ECO:0000313" key="2">
    <source>
        <dbReference type="EMBL" id="CAB3696633.1"/>
    </source>
</evidence>
<evidence type="ECO:0000313" key="3">
    <source>
        <dbReference type="Proteomes" id="UP000494205"/>
    </source>
</evidence>
<proteinExistence type="predicted"/>
<name>A0A6J5B9C2_9BURK</name>
<sequence>MDRACNVQQLAAAEPGQAARRFPVTECGGTLRATACRTDTPAYHARSTASPSASANWMQREQQAQGQGQGQGAFS</sequence>
<dbReference type="AlphaFoldDB" id="A0A6J5B9C2"/>
<feature type="region of interest" description="Disordered" evidence="1">
    <location>
        <begin position="40"/>
        <end position="75"/>
    </location>
</feature>
<dbReference type="Proteomes" id="UP000494205">
    <property type="component" value="Unassembled WGS sequence"/>
</dbReference>
<reference evidence="2 3" key="1">
    <citation type="submission" date="2020-04" db="EMBL/GenBank/DDBJ databases">
        <authorList>
            <person name="De Canck E."/>
        </authorList>
    </citation>
    <scope>NUCLEOTIDE SEQUENCE [LARGE SCALE GENOMIC DNA]</scope>
    <source>
        <strain evidence="2 3">LMG 27174</strain>
    </source>
</reference>
<gene>
    <name evidence="2" type="ORF">LMG27174_03455</name>
</gene>
<evidence type="ECO:0000256" key="1">
    <source>
        <dbReference type="SAM" id="MobiDB-lite"/>
    </source>
</evidence>
<organism evidence="2 3">
    <name type="scientific">Paraburkholderia rhynchosiae</name>
    <dbReference type="NCBI Taxonomy" id="487049"/>
    <lineage>
        <taxon>Bacteria</taxon>
        <taxon>Pseudomonadati</taxon>
        <taxon>Pseudomonadota</taxon>
        <taxon>Betaproteobacteria</taxon>
        <taxon>Burkholderiales</taxon>
        <taxon>Burkholderiaceae</taxon>
        <taxon>Paraburkholderia</taxon>
    </lineage>
</organism>
<feature type="compositionally biased region" description="Polar residues" evidence="1">
    <location>
        <begin position="47"/>
        <end position="61"/>
    </location>
</feature>
<dbReference type="EMBL" id="CADIJZ010000011">
    <property type="protein sequence ID" value="CAB3696633.1"/>
    <property type="molecule type" value="Genomic_DNA"/>
</dbReference>